<reference evidence="2 3" key="1">
    <citation type="journal article" date="2019" name="Sci. Rep.">
        <title>Orb-weaving spider Araneus ventricosus genome elucidates the spidroin gene catalogue.</title>
        <authorList>
            <person name="Kono N."/>
            <person name="Nakamura H."/>
            <person name="Ohtoshi R."/>
            <person name="Moran D.A.P."/>
            <person name="Shinohara A."/>
            <person name="Yoshida Y."/>
            <person name="Fujiwara M."/>
            <person name="Mori M."/>
            <person name="Tomita M."/>
            <person name="Arakawa K."/>
        </authorList>
    </citation>
    <scope>NUCLEOTIDE SEQUENCE [LARGE SCALE GENOMIC DNA]</scope>
</reference>
<evidence type="ECO:0000313" key="2">
    <source>
        <dbReference type="EMBL" id="GBM23707.1"/>
    </source>
</evidence>
<evidence type="ECO:0000256" key="1">
    <source>
        <dbReference type="SAM" id="MobiDB-lite"/>
    </source>
</evidence>
<evidence type="ECO:0000313" key="3">
    <source>
        <dbReference type="Proteomes" id="UP000499080"/>
    </source>
</evidence>
<keyword evidence="3" id="KW-1185">Reference proteome</keyword>
<proteinExistence type="predicted"/>
<name>A0A4Y2E4S8_ARAVE</name>
<protein>
    <submittedName>
        <fullName evidence="2">Uncharacterized protein</fullName>
    </submittedName>
</protein>
<feature type="region of interest" description="Disordered" evidence="1">
    <location>
        <begin position="1"/>
        <end position="25"/>
    </location>
</feature>
<sequence length="176" mass="20086">MHNPFRKRYVPASAMTSTTTDVPPGKTRISILSRTGSHPRFRGNFPTPEEGTTIIDSQYTSYSRKNSYTGLFGDRPHNFEPESYDEDDTCIVSILSKLPHQASGRMFDPYRVNVHRPATLMELGLKHVTQRYQSLDISSSHRSPPKVQEAVAYGDKQEATEANHNFYHMIHDVVFR</sequence>
<accession>A0A4Y2E4S8</accession>
<comment type="caution">
    <text evidence="2">The sequence shown here is derived from an EMBL/GenBank/DDBJ whole genome shotgun (WGS) entry which is preliminary data.</text>
</comment>
<dbReference type="EMBL" id="BGPR01000502">
    <property type="protein sequence ID" value="GBM23707.1"/>
    <property type="molecule type" value="Genomic_DNA"/>
</dbReference>
<dbReference type="AlphaFoldDB" id="A0A4Y2E4S8"/>
<dbReference type="Proteomes" id="UP000499080">
    <property type="component" value="Unassembled WGS sequence"/>
</dbReference>
<organism evidence="2 3">
    <name type="scientific">Araneus ventricosus</name>
    <name type="common">Orbweaver spider</name>
    <name type="synonym">Epeira ventricosa</name>
    <dbReference type="NCBI Taxonomy" id="182803"/>
    <lineage>
        <taxon>Eukaryota</taxon>
        <taxon>Metazoa</taxon>
        <taxon>Ecdysozoa</taxon>
        <taxon>Arthropoda</taxon>
        <taxon>Chelicerata</taxon>
        <taxon>Arachnida</taxon>
        <taxon>Araneae</taxon>
        <taxon>Araneomorphae</taxon>
        <taxon>Entelegynae</taxon>
        <taxon>Araneoidea</taxon>
        <taxon>Araneidae</taxon>
        <taxon>Araneus</taxon>
    </lineage>
</organism>
<gene>
    <name evidence="2" type="ORF">AVEN_257622_1</name>
</gene>